<dbReference type="Gene3D" id="3.30.450.40">
    <property type="match status" value="1"/>
</dbReference>
<sequence length="252" mass="28577">MEKKMYGTVLIKASDILDALDDGKPKSIQTISQETGIGAPTVSKILSTLEYLYYVSKNSNDKTYSLGSKFMKFGSIETTTTDFVEKTRPYLEELQGNIDEAIHLAVPQNDKMIYVNKLEPKKQSIYMTSKIGLTREMYSSGIGKAVLSQYSPKMLDNYLSKINLTPKTPNTITSKEELKQDLLETRKRGYAIDNEEQEKDGYCIAVPISRFDQVVGSLSISIPKFRLTEEYRDQIIANIKKTQHKIESELNK</sequence>
<dbReference type="Pfam" id="PF09339">
    <property type="entry name" value="HTH_IclR"/>
    <property type="match status" value="1"/>
</dbReference>
<dbReference type="SUPFAM" id="SSF55781">
    <property type="entry name" value="GAF domain-like"/>
    <property type="match status" value="1"/>
</dbReference>
<gene>
    <name evidence="6" type="ORF">PL11_002880</name>
</gene>
<name>A0A1S6QH54_9LACO</name>
<dbReference type="AlphaFoldDB" id="A0A1S6QH54"/>
<evidence type="ECO:0000256" key="3">
    <source>
        <dbReference type="ARBA" id="ARBA00023163"/>
    </source>
</evidence>
<dbReference type="SMART" id="SM00346">
    <property type="entry name" value="HTH_ICLR"/>
    <property type="match status" value="1"/>
</dbReference>
<evidence type="ECO:0000259" key="4">
    <source>
        <dbReference type="PROSITE" id="PS51077"/>
    </source>
</evidence>
<keyword evidence="7" id="KW-1185">Reference proteome</keyword>
<dbReference type="eggNOG" id="COG1414">
    <property type="taxonomic scope" value="Bacteria"/>
</dbReference>
<evidence type="ECO:0000256" key="2">
    <source>
        <dbReference type="ARBA" id="ARBA00023125"/>
    </source>
</evidence>
<evidence type="ECO:0000259" key="5">
    <source>
        <dbReference type="PROSITE" id="PS51078"/>
    </source>
</evidence>
<dbReference type="Gene3D" id="1.10.10.10">
    <property type="entry name" value="Winged helix-like DNA-binding domain superfamily/Winged helix DNA-binding domain"/>
    <property type="match status" value="1"/>
</dbReference>
<dbReference type="InterPro" id="IPR014757">
    <property type="entry name" value="Tscrpt_reg_IclR_C"/>
</dbReference>
<keyword evidence="1" id="KW-0805">Transcription regulation</keyword>
<dbReference type="SUPFAM" id="SSF46785">
    <property type="entry name" value="Winged helix' DNA-binding domain"/>
    <property type="match status" value="1"/>
</dbReference>
<dbReference type="PANTHER" id="PTHR30136">
    <property type="entry name" value="HELIX-TURN-HELIX TRANSCRIPTIONAL REGULATOR, ICLR FAMILY"/>
    <property type="match status" value="1"/>
</dbReference>
<dbReference type="InterPro" id="IPR005471">
    <property type="entry name" value="Tscrpt_reg_IclR_N"/>
</dbReference>
<dbReference type="GO" id="GO:0045892">
    <property type="term" value="P:negative regulation of DNA-templated transcription"/>
    <property type="evidence" value="ECO:0007669"/>
    <property type="project" value="UniProtKB-ARBA"/>
</dbReference>
<feature type="domain" description="IclR-ED" evidence="5">
    <location>
        <begin position="69"/>
        <end position="252"/>
    </location>
</feature>
<feature type="domain" description="HTH iclR-type" evidence="4">
    <location>
        <begin position="7"/>
        <end position="68"/>
    </location>
</feature>
<dbReference type="PROSITE" id="PS51077">
    <property type="entry name" value="HTH_ICLR"/>
    <property type="match status" value="1"/>
</dbReference>
<dbReference type="InterPro" id="IPR029016">
    <property type="entry name" value="GAF-like_dom_sf"/>
</dbReference>
<organism evidence="6 7">
    <name type="scientific">Lentilactobacillus curieae</name>
    <dbReference type="NCBI Taxonomy" id="1138822"/>
    <lineage>
        <taxon>Bacteria</taxon>
        <taxon>Bacillati</taxon>
        <taxon>Bacillota</taxon>
        <taxon>Bacilli</taxon>
        <taxon>Lactobacillales</taxon>
        <taxon>Lactobacillaceae</taxon>
        <taxon>Lentilactobacillus</taxon>
    </lineage>
</organism>
<dbReference type="InterPro" id="IPR036390">
    <property type="entry name" value="WH_DNA-bd_sf"/>
</dbReference>
<evidence type="ECO:0000313" key="7">
    <source>
        <dbReference type="Proteomes" id="UP000030361"/>
    </source>
</evidence>
<dbReference type="PROSITE" id="PS51078">
    <property type="entry name" value="ICLR_ED"/>
    <property type="match status" value="1"/>
</dbReference>
<reference evidence="6 7" key="1">
    <citation type="journal article" date="2015" name="Genome Announc.">
        <title>Genome Sequence of Lactobacillus curieae CCTCC M 2011381T, a Novel Producer of Gamma-aminobutyric Acid.</title>
        <authorList>
            <person name="Wang Y."/>
            <person name="Wang Y."/>
            <person name="Lang C."/>
            <person name="Wei D."/>
            <person name="Xu P."/>
            <person name="Xie J."/>
        </authorList>
    </citation>
    <scope>NUCLEOTIDE SEQUENCE [LARGE SCALE GENOMIC DNA]</scope>
    <source>
        <strain evidence="6 7">CCTCC M 2011381</strain>
    </source>
</reference>
<dbReference type="Proteomes" id="UP000030361">
    <property type="component" value="Chromosome"/>
</dbReference>
<accession>A0A1S6QH54</accession>
<dbReference type="OrthoDB" id="9791752at2"/>
<dbReference type="RefSeq" id="WP_035166242.1">
    <property type="nucleotide sequence ID" value="NZ_CP018906.1"/>
</dbReference>
<dbReference type="PANTHER" id="PTHR30136:SF7">
    <property type="entry name" value="HTH-TYPE TRANSCRIPTIONAL REGULATOR KDGR-RELATED"/>
    <property type="match status" value="1"/>
</dbReference>
<protein>
    <submittedName>
        <fullName evidence="6">IclR family transcriptional regulator</fullName>
    </submittedName>
</protein>
<dbReference type="EMBL" id="CP018906">
    <property type="protein sequence ID" value="AQW20934.1"/>
    <property type="molecule type" value="Genomic_DNA"/>
</dbReference>
<dbReference type="KEGG" id="lcu:PL11_002880"/>
<evidence type="ECO:0000313" key="6">
    <source>
        <dbReference type="EMBL" id="AQW20934.1"/>
    </source>
</evidence>
<proteinExistence type="predicted"/>
<keyword evidence="3" id="KW-0804">Transcription</keyword>
<keyword evidence="2" id="KW-0238">DNA-binding</keyword>
<dbReference type="InterPro" id="IPR050707">
    <property type="entry name" value="HTH_MetabolicPath_Reg"/>
</dbReference>
<dbReference type="GO" id="GO:0003677">
    <property type="term" value="F:DNA binding"/>
    <property type="evidence" value="ECO:0007669"/>
    <property type="project" value="UniProtKB-KW"/>
</dbReference>
<dbReference type="Pfam" id="PF01614">
    <property type="entry name" value="IclR_C"/>
    <property type="match status" value="1"/>
</dbReference>
<dbReference type="InterPro" id="IPR036388">
    <property type="entry name" value="WH-like_DNA-bd_sf"/>
</dbReference>
<dbReference type="GO" id="GO:0003700">
    <property type="term" value="F:DNA-binding transcription factor activity"/>
    <property type="evidence" value="ECO:0007669"/>
    <property type="project" value="TreeGrafter"/>
</dbReference>
<evidence type="ECO:0000256" key="1">
    <source>
        <dbReference type="ARBA" id="ARBA00023015"/>
    </source>
</evidence>